<gene>
    <name evidence="2" type="ORF">MKW98_013892</name>
</gene>
<protein>
    <submittedName>
        <fullName evidence="2">Uncharacterized protein</fullName>
    </submittedName>
</protein>
<accession>A0AAD4SE36</accession>
<dbReference type="Proteomes" id="UP001202328">
    <property type="component" value="Unassembled WGS sequence"/>
</dbReference>
<dbReference type="EMBL" id="JAJJMB010011506">
    <property type="protein sequence ID" value="KAI3901777.1"/>
    <property type="molecule type" value="Genomic_DNA"/>
</dbReference>
<keyword evidence="1" id="KW-0732">Signal</keyword>
<evidence type="ECO:0000256" key="1">
    <source>
        <dbReference type="SAM" id="SignalP"/>
    </source>
</evidence>
<feature type="chain" id="PRO_5042259395" evidence="1">
    <location>
        <begin position="22"/>
        <end position="87"/>
    </location>
</feature>
<feature type="signal peptide" evidence="1">
    <location>
        <begin position="1"/>
        <end position="21"/>
    </location>
</feature>
<evidence type="ECO:0000313" key="2">
    <source>
        <dbReference type="EMBL" id="KAI3901777.1"/>
    </source>
</evidence>
<comment type="caution">
    <text evidence="2">The sequence shown here is derived from an EMBL/GenBank/DDBJ whole genome shotgun (WGS) entry which is preliminary data.</text>
</comment>
<organism evidence="2 3">
    <name type="scientific">Papaver atlanticum</name>
    <dbReference type="NCBI Taxonomy" id="357466"/>
    <lineage>
        <taxon>Eukaryota</taxon>
        <taxon>Viridiplantae</taxon>
        <taxon>Streptophyta</taxon>
        <taxon>Embryophyta</taxon>
        <taxon>Tracheophyta</taxon>
        <taxon>Spermatophyta</taxon>
        <taxon>Magnoliopsida</taxon>
        <taxon>Ranunculales</taxon>
        <taxon>Papaveraceae</taxon>
        <taxon>Papaveroideae</taxon>
        <taxon>Papaver</taxon>
    </lineage>
</organism>
<name>A0AAD4SE36_9MAGN</name>
<sequence>MRNILFRLSSCHLLLWHEGSCWDSALFVAEGKALFSIAVVTKRNRRLTDGVIGEVLRAAQEATILPPWLHMLLKRTCEIEGPMELHA</sequence>
<proteinExistence type="predicted"/>
<dbReference type="AlphaFoldDB" id="A0AAD4SE36"/>
<keyword evidence="3" id="KW-1185">Reference proteome</keyword>
<reference evidence="2" key="1">
    <citation type="submission" date="2022-04" db="EMBL/GenBank/DDBJ databases">
        <title>A functionally conserved STORR gene fusion in Papaver species that diverged 16.8 million years ago.</title>
        <authorList>
            <person name="Catania T."/>
        </authorList>
    </citation>
    <scope>NUCLEOTIDE SEQUENCE</scope>
    <source>
        <strain evidence="2">S-188037</strain>
    </source>
</reference>
<evidence type="ECO:0000313" key="3">
    <source>
        <dbReference type="Proteomes" id="UP001202328"/>
    </source>
</evidence>